<protein>
    <submittedName>
        <fullName evidence="1">Uncharacterized protein</fullName>
    </submittedName>
</protein>
<proteinExistence type="predicted"/>
<dbReference type="Proteomes" id="UP001055879">
    <property type="component" value="Linkage Group LG09"/>
</dbReference>
<sequence>MAKRVDKGKVPMVNMEDDGFTVVVNKRHQMKQKGVGTSKGDGTPIASKDPFITSMVKSFRAFSKAKRGVWIQSESNSFVSLLDEDSRDDTEGVEESSDSCIPDSSDDGDESPLVLGVEGATSHLSSC</sequence>
<dbReference type="EMBL" id="CM042055">
    <property type="protein sequence ID" value="KAI3702157.1"/>
    <property type="molecule type" value="Genomic_DNA"/>
</dbReference>
<keyword evidence="2" id="KW-1185">Reference proteome</keyword>
<evidence type="ECO:0000313" key="2">
    <source>
        <dbReference type="Proteomes" id="UP001055879"/>
    </source>
</evidence>
<accession>A0ACB8ZVY3</accession>
<name>A0ACB8ZVY3_ARCLA</name>
<comment type="caution">
    <text evidence="1">The sequence shown here is derived from an EMBL/GenBank/DDBJ whole genome shotgun (WGS) entry which is preliminary data.</text>
</comment>
<reference evidence="1 2" key="2">
    <citation type="journal article" date="2022" name="Mol. Ecol. Resour.">
        <title>The genomes of chicory, endive, great burdock and yacon provide insights into Asteraceae paleo-polyploidization history and plant inulin production.</title>
        <authorList>
            <person name="Fan W."/>
            <person name="Wang S."/>
            <person name="Wang H."/>
            <person name="Wang A."/>
            <person name="Jiang F."/>
            <person name="Liu H."/>
            <person name="Zhao H."/>
            <person name="Xu D."/>
            <person name="Zhang Y."/>
        </authorList>
    </citation>
    <scope>NUCLEOTIDE SEQUENCE [LARGE SCALE GENOMIC DNA]</scope>
    <source>
        <strain evidence="2">cv. Niubang</strain>
    </source>
</reference>
<organism evidence="1 2">
    <name type="scientific">Arctium lappa</name>
    <name type="common">Greater burdock</name>
    <name type="synonym">Lappa major</name>
    <dbReference type="NCBI Taxonomy" id="4217"/>
    <lineage>
        <taxon>Eukaryota</taxon>
        <taxon>Viridiplantae</taxon>
        <taxon>Streptophyta</taxon>
        <taxon>Embryophyta</taxon>
        <taxon>Tracheophyta</taxon>
        <taxon>Spermatophyta</taxon>
        <taxon>Magnoliopsida</taxon>
        <taxon>eudicotyledons</taxon>
        <taxon>Gunneridae</taxon>
        <taxon>Pentapetalae</taxon>
        <taxon>asterids</taxon>
        <taxon>campanulids</taxon>
        <taxon>Asterales</taxon>
        <taxon>Asteraceae</taxon>
        <taxon>Carduoideae</taxon>
        <taxon>Cardueae</taxon>
        <taxon>Arctiinae</taxon>
        <taxon>Arctium</taxon>
    </lineage>
</organism>
<gene>
    <name evidence="1" type="ORF">L6452_27883</name>
</gene>
<evidence type="ECO:0000313" key="1">
    <source>
        <dbReference type="EMBL" id="KAI3702157.1"/>
    </source>
</evidence>
<reference evidence="2" key="1">
    <citation type="journal article" date="2022" name="Mol. Ecol. Resour.">
        <title>The genomes of chicory, endive, great burdock and yacon provide insights into Asteraceae palaeo-polyploidization history and plant inulin production.</title>
        <authorList>
            <person name="Fan W."/>
            <person name="Wang S."/>
            <person name="Wang H."/>
            <person name="Wang A."/>
            <person name="Jiang F."/>
            <person name="Liu H."/>
            <person name="Zhao H."/>
            <person name="Xu D."/>
            <person name="Zhang Y."/>
        </authorList>
    </citation>
    <scope>NUCLEOTIDE SEQUENCE [LARGE SCALE GENOMIC DNA]</scope>
    <source>
        <strain evidence="2">cv. Niubang</strain>
    </source>
</reference>